<keyword evidence="2" id="KW-0408">Iron</keyword>
<accession>A0A383B2W6</accession>
<sequence>MFEPLAGSMIEHYMKMRAEGSKPGDTGGTMDVPNDPNHEFPRMINMHDWDQSTQYWSTASELIHIAGELINDKPVLCQTMLYFKPPGGRGQALHQDQQYITTDPLIGVWVALDKSDQSVGQMIVIPKSHQYGLLEVEPADTSISFTNVQSVIPQDAEQVGLDMEPGD</sequence>
<reference evidence="4" key="1">
    <citation type="submission" date="2018-05" db="EMBL/GenBank/DDBJ databases">
        <authorList>
            <person name="Lanie J.A."/>
            <person name="Ng W.-L."/>
            <person name="Kazmierczak K.M."/>
            <person name="Andrzejewski T.M."/>
            <person name="Davidsen T.M."/>
            <person name="Wayne K.J."/>
            <person name="Tettelin H."/>
            <person name="Glass J.I."/>
            <person name="Rusch D."/>
            <person name="Podicherti R."/>
            <person name="Tsui H.-C.T."/>
            <person name="Winkler M.E."/>
        </authorList>
    </citation>
    <scope>NUCLEOTIDE SEQUENCE</scope>
</reference>
<protein>
    <recommendedName>
        <fullName evidence="5">Phytanoyl-CoA dioxygenase</fullName>
    </recommendedName>
</protein>
<dbReference type="AlphaFoldDB" id="A0A383B2W6"/>
<evidence type="ECO:0000256" key="2">
    <source>
        <dbReference type="ARBA" id="ARBA00023004"/>
    </source>
</evidence>
<keyword evidence="1" id="KW-0479">Metal-binding</keyword>
<dbReference type="PANTHER" id="PTHR20883:SF15">
    <property type="entry name" value="PHYTANOYL-COA DIOXYGENASE DOMAIN-CONTAINING PROTEIN 1"/>
    <property type="match status" value="1"/>
</dbReference>
<gene>
    <name evidence="4" type="ORF">METZ01_LOCUS467360</name>
</gene>
<feature type="region of interest" description="Disordered" evidence="3">
    <location>
        <begin position="18"/>
        <end position="37"/>
    </location>
</feature>
<dbReference type="Pfam" id="PF05721">
    <property type="entry name" value="PhyH"/>
    <property type="match status" value="1"/>
</dbReference>
<feature type="non-terminal residue" evidence="4">
    <location>
        <position position="167"/>
    </location>
</feature>
<evidence type="ECO:0008006" key="5">
    <source>
        <dbReference type="Google" id="ProtNLM"/>
    </source>
</evidence>
<dbReference type="EMBL" id="UINC01197164">
    <property type="protein sequence ID" value="SVE14506.1"/>
    <property type="molecule type" value="Genomic_DNA"/>
</dbReference>
<dbReference type="SUPFAM" id="SSF51197">
    <property type="entry name" value="Clavaminate synthase-like"/>
    <property type="match status" value="1"/>
</dbReference>
<dbReference type="InterPro" id="IPR008775">
    <property type="entry name" value="Phytyl_CoA_dOase-like"/>
</dbReference>
<proteinExistence type="predicted"/>
<evidence type="ECO:0000256" key="1">
    <source>
        <dbReference type="ARBA" id="ARBA00022723"/>
    </source>
</evidence>
<dbReference type="Gene3D" id="2.60.120.620">
    <property type="entry name" value="q2cbj1_9rhob like domain"/>
    <property type="match status" value="1"/>
</dbReference>
<name>A0A383B2W6_9ZZZZ</name>
<evidence type="ECO:0000313" key="4">
    <source>
        <dbReference type="EMBL" id="SVE14506.1"/>
    </source>
</evidence>
<dbReference type="GO" id="GO:0046872">
    <property type="term" value="F:metal ion binding"/>
    <property type="evidence" value="ECO:0007669"/>
    <property type="project" value="UniProtKB-KW"/>
</dbReference>
<dbReference type="PANTHER" id="PTHR20883">
    <property type="entry name" value="PHYTANOYL-COA DIOXYGENASE DOMAIN CONTAINING 1"/>
    <property type="match status" value="1"/>
</dbReference>
<organism evidence="4">
    <name type="scientific">marine metagenome</name>
    <dbReference type="NCBI Taxonomy" id="408172"/>
    <lineage>
        <taxon>unclassified sequences</taxon>
        <taxon>metagenomes</taxon>
        <taxon>ecological metagenomes</taxon>
    </lineage>
</organism>
<evidence type="ECO:0000256" key="3">
    <source>
        <dbReference type="SAM" id="MobiDB-lite"/>
    </source>
</evidence>